<dbReference type="InterPro" id="IPR050951">
    <property type="entry name" value="Retrovirus_Pol_polyprotein"/>
</dbReference>
<dbReference type="InterPro" id="IPR012337">
    <property type="entry name" value="RNaseH-like_sf"/>
</dbReference>
<dbReference type="Gene3D" id="3.30.420.10">
    <property type="entry name" value="Ribonuclease H-like superfamily/Ribonuclease H"/>
    <property type="match status" value="1"/>
</dbReference>
<dbReference type="PANTHER" id="PTHR37984">
    <property type="entry name" value="PROTEIN CBG26694"/>
    <property type="match status" value="1"/>
</dbReference>
<dbReference type="FunFam" id="3.30.420.10:FF:000032">
    <property type="entry name" value="Retrovirus-related Pol polyprotein from transposon 297-like Protein"/>
    <property type="match status" value="1"/>
</dbReference>
<dbReference type="GO" id="GO:0003964">
    <property type="term" value="F:RNA-directed DNA polymerase activity"/>
    <property type="evidence" value="ECO:0007669"/>
    <property type="project" value="UniProtKB-EC"/>
</dbReference>
<accession>A0A0A9YJH7</accession>
<reference evidence="5" key="1">
    <citation type="journal article" date="2014" name="PLoS ONE">
        <title>Transcriptome-Based Identification of ABC Transporters in the Western Tarnished Plant Bug Lygus hesperus.</title>
        <authorList>
            <person name="Hull J.J."/>
            <person name="Chaney K."/>
            <person name="Geib S.M."/>
            <person name="Fabrick J.A."/>
            <person name="Brent C.S."/>
            <person name="Walsh D."/>
            <person name="Lavine L.C."/>
        </authorList>
    </citation>
    <scope>NUCLEOTIDE SEQUENCE</scope>
</reference>
<dbReference type="AlphaFoldDB" id="A0A0A9YJH7"/>
<dbReference type="EMBL" id="GBHO01011256">
    <property type="protein sequence ID" value="JAG32348.1"/>
    <property type="molecule type" value="Transcribed_RNA"/>
</dbReference>
<proteinExistence type="predicted"/>
<dbReference type="InterPro" id="IPR036397">
    <property type="entry name" value="RNaseH_sf"/>
</dbReference>
<name>A0A0A9YJH7_LYGHE</name>
<protein>
    <recommendedName>
        <fullName evidence="1">RNA-directed DNA polymerase</fullName>
        <ecNumber evidence="1">2.7.7.49</ecNumber>
    </recommendedName>
</protein>
<dbReference type="PROSITE" id="PS50994">
    <property type="entry name" value="INTEGRASE"/>
    <property type="match status" value="1"/>
</dbReference>
<feature type="region of interest" description="Disordered" evidence="2">
    <location>
        <begin position="401"/>
        <end position="421"/>
    </location>
</feature>
<dbReference type="InterPro" id="IPR001584">
    <property type="entry name" value="Integrase_cat-core"/>
</dbReference>
<dbReference type="EC" id="2.7.7.49" evidence="1"/>
<dbReference type="GO" id="GO:0015074">
    <property type="term" value="P:DNA integration"/>
    <property type="evidence" value="ECO:0007669"/>
    <property type="project" value="InterPro"/>
</dbReference>
<dbReference type="Pfam" id="PF17921">
    <property type="entry name" value="Integrase_H2C2"/>
    <property type="match status" value="1"/>
</dbReference>
<sequence length="421" mass="49001">WYSSMMDRVTLNPEKFPYWRVMDDKLWKRCDDPKDLLRTSDPWKLVVPKPNRKELLHEFHDTPTAGHFGAFKTLQRLKNSYYWPGMACDVQRYCNRCMICLANKPEQATQKGQFGNQKLIREPWQCLSLDFMGPLPRTTRGNKYLLVVTDYFSKYSLLFPTREATTAQVLKVLETHVLYVYGVPQILIADNGSQFRSTSFQKRMKELEVTLWFTPNYHPQSNPTERVNRTIKTAIRSLISGKHNRWDSFMNELGYALRTAVHQVTGYAPAYLVFGRIPKYRGSQFGPRVGCKQVPLTIDRRITADLLSNMPSVYTQVQEALDRAYERAQGRYNLRRRPMELEVGDTVWKRNFVLSDQAQGFAAKLAPKFVRCRVVKKVSKLVYELEDDNGRHIGAWHIQDLKADPSEEEPEVSDERDPSNT</sequence>
<gene>
    <name evidence="5" type="primary">pol_436</name>
    <name evidence="4" type="synonym">pol_437</name>
    <name evidence="5" type="ORF">CM83_21542</name>
    <name evidence="4" type="ORF">CM83_21544</name>
</gene>
<organism evidence="5">
    <name type="scientific">Lygus hesperus</name>
    <name type="common">Western plant bug</name>
    <dbReference type="NCBI Taxonomy" id="30085"/>
    <lineage>
        <taxon>Eukaryota</taxon>
        <taxon>Metazoa</taxon>
        <taxon>Ecdysozoa</taxon>
        <taxon>Arthropoda</taxon>
        <taxon>Hexapoda</taxon>
        <taxon>Insecta</taxon>
        <taxon>Pterygota</taxon>
        <taxon>Neoptera</taxon>
        <taxon>Paraneoptera</taxon>
        <taxon>Hemiptera</taxon>
        <taxon>Heteroptera</taxon>
        <taxon>Panheteroptera</taxon>
        <taxon>Cimicomorpha</taxon>
        <taxon>Miridae</taxon>
        <taxon>Mirini</taxon>
        <taxon>Lygus</taxon>
    </lineage>
</organism>
<evidence type="ECO:0000256" key="1">
    <source>
        <dbReference type="ARBA" id="ARBA00012493"/>
    </source>
</evidence>
<dbReference type="SUPFAM" id="SSF53098">
    <property type="entry name" value="Ribonuclease H-like"/>
    <property type="match status" value="1"/>
</dbReference>
<dbReference type="PANTHER" id="PTHR37984:SF5">
    <property type="entry name" value="PROTEIN NYNRIN-LIKE"/>
    <property type="match status" value="1"/>
</dbReference>
<evidence type="ECO:0000259" key="3">
    <source>
        <dbReference type="PROSITE" id="PS50994"/>
    </source>
</evidence>
<dbReference type="EMBL" id="GBHO01011255">
    <property type="protein sequence ID" value="JAG32349.1"/>
    <property type="molecule type" value="Transcribed_RNA"/>
</dbReference>
<evidence type="ECO:0000313" key="5">
    <source>
        <dbReference type="EMBL" id="JAG32349.1"/>
    </source>
</evidence>
<dbReference type="FunFam" id="1.10.340.70:FF:000001">
    <property type="entry name" value="Retrovirus-related Pol polyprotein from transposon gypsy-like Protein"/>
    <property type="match status" value="1"/>
</dbReference>
<feature type="domain" description="Integrase catalytic" evidence="3">
    <location>
        <begin position="119"/>
        <end position="277"/>
    </location>
</feature>
<evidence type="ECO:0000256" key="2">
    <source>
        <dbReference type="SAM" id="MobiDB-lite"/>
    </source>
</evidence>
<dbReference type="InterPro" id="IPR041588">
    <property type="entry name" value="Integrase_H2C2"/>
</dbReference>
<feature type="non-terminal residue" evidence="5">
    <location>
        <position position="1"/>
    </location>
</feature>
<dbReference type="Pfam" id="PF00665">
    <property type="entry name" value="rve"/>
    <property type="match status" value="1"/>
</dbReference>
<dbReference type="GO" id="GO:0003676">
    <property type="term" value="F:nucleic acid binding"/>
    <property type="evidence" value="ECO:0007669"/>
    <property type="project" value="InterPro"/>
</dbReference>
<reference evidence="5" key="2">
    <citation type="submission" date="2014-07" db="EMBL/GenBank/DDBJ databases">
        <authorList>
            <person name="Hull J."/>
        </authorList>
    </citation>
    <scope>NUCLEOTIDE SEQUENCE</scope>
</reference>
<dbReference type="Gene3D" id="1.10.340.70">
    <property type="match status" value="1"/>
</dbReference>
<evidence type="ECO:0000313" key="4">
    <source>
        <dbReference type="EMBL" id="JAG32348.1"/>
    </source>
</evidence>